<dbReference type="InterPro" id="IPR036174">
    <property type="entry name" value="Znf_Sec23_Sec24_sf"/>
</dbReference>
<dbReference type="SUPFAM" id="SSF81995">
    <property type="entry name" value="beta-sandwich domain of Sec23/24"/>
    <property type="match status" value="1"/>
</dbReference>
<dbReference type="Gene3D" id="2.60.40.1670">
    <property type="entry name" value="beta-sandwich domain of Sec23/24"/>
    <property type="match status" value="1"/>
</dbReference>
<evidence type="ECO:0000313" key="10">
    <source>
        <dbReference type="Proteomes" id="UP001498398"/>
    </source>
</evidence>
<dbReference type="Pfam" id="PF04811">
    <property type="entry name" value="Sec23_trunk"/>
    <property type="match status" value="1"/>
</dbReference>
<evidence type="ECO:0000256" key="4">
    <source>
        <dbReference type="SAM" id="MobiDB-lite"/>
    </source>
</evidence>
<dbReference type="InterPro" id="IPR006895">
    <property type="entry name" value="Znf_Sec23_Sec24"/>
</dbReference>
<evidence type="ECO:0000259" key="7">
    <source>
        <dbReference type="Pfam" id="PF04815"/>
    </source>
</evidence>
<dbReference type="InterPro" id="IPR012990">
    <property type="entry name" value="Beta-sandwich_Sec23_24"/>
</dbReference>
<evidence type="ECO:0000256" key="2">
    <source>
        <dbReference type="ARBA" id="ARBA00022448"/>
    </source>
</evidence>
<feature type="domain" description="Sec23/Sec24 helical" evidence="7">
    <location>
        <begin position="567"/>
        <end position="667"/>
    </location>
</feature>
<keyword evidence="2" id="KW-0813">Transport</keyword>
<name>A0ABR1K934_9AGAR</name>
<evidence type="ECO:0000259" key="5">
    <source>
        <dbReference type="Pfam" id="PF04810"/>
    </source>
</evidence>
<gene>
    <name evidence="9" type="primary">SFB3</name>
    <name evidence="9" type="ORF">VKT23_001220</name>
</gene>
<dbReference type="InterPro" id="IPR050550">
    <property type="entry name" value="SEC23_SEC24_subfamily"/>
</dbReference>
<dbReference type="SUPFAM" id="SSF82754">
    <property type="entry name" value="C-terminal, gelsolin-like domain of Sec23/24"/>
    <property type="match status" value="1"/>
</dbReference>
<dbReference type="Gene3D" id="2.30.30.380">
    <property type="entry name" value="Zn-finger domain of Sec23/24"/>
    <property type="match status" value="1"/>
</dbReference>
<evidence type="ECO:0000256" key="1">
    <source>
        <dbReference type="ARBA" id="ARBA00008334"/>
    </source>
</evidence>
<keyword evidence="10" id="KW-1185">Reference proteome</keyword>
<dbReference type="Pfam" id="PF04810">
    <property type="entry name" value="zf-Sec23_Sec24"/>
    <property type="match status" value="1"/>
</dbReference>
<dbReference type="Gene3D" id="3.40.20.10">
    <property type="entry name" value="Severin"/>
    <property type="match status" value="1"/>
</dbReference>
<dbReference type="EMBL" id="JBANRG010000001">
    <property type="protein sequence ID" value="KAK7473119.1"/>
    <property type="molecule type" value="Genomic_DNA"/>
</dbReference>
<feature type="region of interest" description="Disordered" evidence="4">
    <location>
        <begin position="1"/>
        <end position="20"/>
    </location>
</feature>
<dbReference type="Proteomes" id="UP001498398">
    <property type="component" value="Unassembled WGS sequence"/>
</dbReference>
<dbReference type="SUPFAM" id="SSF82919">
    <property type="entry name" value="Zn-finger domain of Sec23/24"/>
    <property type="match status" value="1"/>
</dbReference>
<dbReference type="SUPFAM" id="SSF81811">
    <property type="entry name" value="Helical domain of Sec23/24"/>
    <property type="match status" value="1"/>
</dbReference>
<dbReference type="SUPFAM" id="SSF53300">
    <property type="entry name" value="vWA-like"/>
    <property type="match status" value="1"/>
</dbReference>
<dbReference type="InterPro" id="IPR006896">
    <property type="entry name" value="Sec23/24_trunk_dom"/>
</dbReference>
<dbReference type="InterPro" id="IPR036175">
    <property type="entry name" value="Sec23/24_helical_dom_sf"/>
</dbReference>
<evidence type="ECO:0000259" key="6">
    <source>
        <dbReference type="Pfam" id="PF04811"/>
    </source>
</evidence>
<evidence type="ECO:0000259" key="8">
    <source>
        <dbReference type="Pfam" id="PF08033"/>
    </source>
</evidence>
<dbReference type="Pfam" id="PF08033">
    <property type="entry name" value="Sec23_BS"/>
    <property type="match status" value="1"/>
</dbReference>
<dbReference type="InterPro" id="IPR036180">
    <property type="entry name" value="Gelsolin-like_dom_sf"/>
</dbReference>
<evidence type="ECO:0000256" key="3">
    <source>
        <dbReference type="ARBA" id="ARBA00022927"/>
    </source>
</evidence>
<dbReference type="PANTHER" id="PTHR13803">
    <property type="entry name" value="SEC24-RELATED PROTEIN"/>
    <property type="match status" value="1"/>
</dbReference>
<accession>A0ABR1K934</accession>
<feature type="domain" description="Sec23/Sec24 beta-sandwich" evidence="8">
    <location>
        <begin position="472"/>
        <end position="556"/>
    </location>
</feature>
<evidence type="ECO:0000313" key="9">
    <source>
        <dbReference type="EMBL" id="KAK7473119.1"/>
    </source>
</evidence>
<proteinExistence type="inferred from homology"/>
<dbReference type="InterPro" id="IPR006900">
    <property type="entry name" value="Sec23/24_helical_dom"/>
</dbReference>
<dbReference type="Pfam" id="PF04815">
    <property type="entry name" value="Sec23_helical"/>
    <property type="match status" value="1"/>
</dbReference>
<feature type="domain" description="Zinc finger Sec23/Sec24-type" evidence="5">
    <location>
        <begin position="126"/>
        <end position="164"/>
    </location>
</feature>
<organism evidence="9 10">
    <name type="scientific">Marasmiellus scandens</name>
    <dbReference type="NCBI Taxonomy" id="2682957"/>
    <lineage>
        <taxon>Eukaryota</taxon>
        <taxon>Fungi</taxon>
        <taxon>Dikarya</taxon>
        <taxon>Basidiomycota</taxon>
        <taxon>Agaricomycotina</taxon>
        <taxon>Agaricomycetes</taxon>
        <taxon>Agaricomycetidae</taxon>
        <taxon>Agaricales</taxon>
        <taxon>Marasmiineae</taxon>
        <taxon>Omphalotaceae</taxon>
        <taxon>Marasmiellus</taxon>
    </lineage>
</organism>
<reference evidence="9 10" key="1">
    <citation type="submission" date="2024-01" db="EMBL/GenBank/DDBJ databases">
        <title>A draft genome for the cacao thread blight pathogen Marasmiellus scandens.</title>
        <authorList>
            <person name="Baruah I.K."/>
            <person name="Leung J."/>
            <person name="Bukari Y."/>
            <person name="Amoako-Attah I."/>
            <person name="Meinhardt L.W."/>
            <person name="Bailey B.A."/>
            <person name="Cohen S.P."/>
        </authorList>
    </citation>
    <scope>NUCLEOTIDE SEQUENCE [LARGE SCALE GENOMIC DNA]</scope>
    <source>
        <strain evidence="9 10">GH-19</strain>
    </source>
</reference>
<dbReference type="Gene3D" id="3.40.50.410">
    <property type="entry name" value="von Willebrand factor, type A domain"/>
    <property type="match status" value="1"/>
</dbReference>
<sequence>MYPHPDHIPQPPHSAGRGLQGLRTLIDPSQVPSAVDVIEYDRQQWENAVYPTLPGKHVPLSTTDFVAVDQGNSSPKFVRASTWAFPSTSRLASDCGIPLVAIFQPFAGLDSGEEPIPLIDLGESGPPRCERCRAYINAWCTWTSGGNRWKCNLCAHESQVPSEYFCNLDGNGMRMDLLERPELCKGTVDFVVPQEYWASNPPSAITSTYEDIEPRPSGPRQPLPLNYVFVFDVSSESIKSGFLLAACNSLLKLLFGDVNHDGTASDPCFPQGSQLAIITFDSSIHFYNLSIDQVPMMVVSDIDEVFLPLKTGLFVDPWEFRNNIEHLLQALPERFRHTTEVNAALGTAIQACLAALTGRGGQVVMFQGVMPLIGPGALHGQPNEADLFDTDKEKTLFQPRDATWRQIAQDCAEEGIGVSMFLGMSKYIDVGSIGIVASITGGEIFFHPRFDPARDTIIMDSQIQRLMRRTTGYNCMARIRTSKGIRIAGYHGNFYQHSTTDLAFGTLDADKAFSVTLQHASSLSPREYAFLQCAVLYTSVSGQRRVRLCNLALQVVELAGNVFQYADVDASLCHFAREAISNISSLKMSLIRDDLTENCSGILLGYRTKCATATRPTQLIIPDVFKALPVYTLALLKTKPLKARSISSDVRNYYAHRLLSMSVRSSMQHIYPRCMAIHDLDDEIALPDPTTGRITLPSIMRASHTCMTANGMYLVDNEEATILWIGISVSTQLLIDLFGTDDLMSLDPHMIDLPILETRFSAQVRNILAYRRAMRGGRRTKFLIARQNLDAAEIEFSDMLVEDQNNGTMSYLDYLTIVHKQISHVLTEGGSLGGSSGIRSPW</sequence>
<dbReference type="InterPro" id="IPR036465">
    <property type="entry name" value="vWFA_dom_sf"/>
</dbReference>
<feature type="domain" description="Sec23/Sec24 trunk" evidence="6">
    <location>
        <begin position="222"/>
        <end position="466"/>
    </location>
</feature>
<dbReference type="Gene3D" id="1.20.120.730">
    <property type="entry name" value="Sec23/Sec24 helical domain"/>
    <property type="match status" value="1"/>
</dbReference>
<dbReference type="PANTHER" id="PTHR13803:SF4">
    <property type="entry name" value="SECRETORY 24CD, ISOFORM C"/>
    <property type="match status" value="1"/>
</dbReference>
<comment type="similarity">
    <text evidence="1">Belongs to the SEC23/SEC24 family. SEC24 subfamily.</text>
</comment>
<keyword evidence="3" id="KW-0653">Protein transport</keyword>
<protein>
    <submittedName>
        <fullName evidence="9">COPII coat Sec23p-Sfb3p heterodimer component</fullName>
    </submittedName>
</protein>
<comment type="caution">
    <text evidence="9">The sequence shown here is derived from an EMBL/GenBank/DDBJ whole genome shotgun (WGS) entry which is preliminary data.</text>
</comment>
<dbReference type="InterPro" id="IPR029006">
    <property type="entry name" value="ADF-H/Gelsolin-like_dom_sf"/>
</dbReference>